<dbReference type="EMBL" id="JAUTXY010000012">
    <property type="protein sequence ID" value="MEE2060383.1"/>
    <property type="molecule type" value="Genomic_DNA"/>
</dbReference>
<protein>
    <recommendedName>
        <fullName evidence="3">CcmD family protein</fullName>
    </recommendedName>
</protein>
<dbReference type="RefSeq" id="WP_330135570.1">
    <property type="nucleotide sequence ID" value="NZ_JAUTXY010000012.1"/>
</dbReference>
<sequence>MWWWIAVGLMAWLTVSAAIAFAVGAFLRVAEREEQLVELQRDQRDHAQPPLLN</sequence>
<comment type="caution">
    <text evidence="1">The sequence shown here is derived from an EMBL/GenBank/DDBJ whole genome shotgun (WGS) entry which is preliminary data.</text>
</comment>
<gene>
    <name evidence="1" type="ORF">Q7514_22945</name>
</gene>
<name>A0ABU7LFS0_9NOCA</name>
<accession>A0ABU7LFS0</accession>
<evidence type="ECO:0008006" key="3">
    <source>
        <dbReference type="Google" id="ProtNLM"/>
    </source>
</evidence>
<reference evidence="1 2" key="1">
    <citation type="submission" date="2023-07" db="EMBL/GenBank/DDBJ databases">
        <authorList>
            <person name="Girao M."/>
            <person name="Carvalho M.F."/>
        </authorList>
    </citation>
    <scope>NUCLEOTIDE SEQUENCE [LARGE SCALE GENOMIC DNA]</scope>
    <source>
        <strain evidence="1 2">YIM65754</strain>
    </source>
</reference>
<keyword evidence="2" id="KW-1185">Reference proteome</keyword>
<organism evidence="1 2">
    <name type="scientific">Rhodococcus artemisiae</name>
    <dbReference type="NCBI Taxonomy" id="714159"/>
    <lineage>
        <taxon>Bacteria</taxon>
        <taxon>Bacillati</taxon>
        <taxon>Actinomycetota</taxon>
        <taxon>Actinomycetes</taxon>
        <taxon>Mycobacteriales</taxon>
        <taxon>Nocardiaceae</taxon>
        <taxon>Rhodococcus</taxon>
    </lineage>
</organism>
<dbReference type="Proteomes" id="UP001336020">
    <property type="component" value="Unassembled WGS sequence"/>
</dbReference>
<evidence type="ECO:0000313" key="2">
    <source>
        <dbReference type="Proteomes" id="UP001336020"/>
    </source>
</evidence>
<evidence type="ECO:0000313" key="1">
    <source>
        <dbReference type="EMBL" id="MEE2060383.1"/>
    </source>
</evidence>
<proteinExistence type="predicted"/>